<evidence type="ECO:0000256" key="1">
    <source>
        <dbReference type="ARBA" id="ARBA00004123"/>
    </source>
</evidence>
<accession>A0A0E0LM90</accession>
<comment type="pathway">
    <text evidence="3">Pigment biosynthesis; anthocyanin biosynthesis.</text>
</comment>
<dbReference type="Gene3D" id="3.40.50.2000">
    <property type="entry name" value="Glycogen Phosphorylase B"/>
    <property type="match status" value="2"/>
</dbReference>
<dbReference type="PANTHER" id="PTHR48048">
    <property type="entry name" value="GLYCOSYLTRANSFERASE"/>
    <property type="match status" value="1"/>
</dbReference>
<evidence type="ECO:0000256" key="11">
    <source>
        <dbReference type="RuleBase" id="RU362057"/>
    </source>
</evidence>
<evidence type="ECO:0000256" key="4">
    <source>
        <dbReference type="ARBA" id="ARBA00009995"/>
    </source>
</evidence>
<comment type="subcellular location">
    <subcellularLocation>
        <location evidence="2">Endoplasmic reticulum</location>
    </subcellularLocation>
    <subcellularLocation>
        <location evidence="1">Nucleus</location>
    </subcellularLocation>
</comment>
<evidence type="ECO:0000256" key="10">
    <source>
        <dbReference type="RuleBase" id="RU003718"/>
    </source>
</evidence>
<keyword evidence="13" id="KW-1185">Reference proteome</keyword>
<dbReference type="PANTHER" id="PTHR48048:SF67">
    <property type="entry name" value="GLYCOSYLTRANSFERASE"/>
    <property type="match status" value="1"/>
</dbReference>
<proteinExistence type="inferred from homology"/>
<comment type="function">
    <text evidence="9">UDP-glycosyltransferase which uses UDP-galactose and malvidin as substrates to catalyze the biosynthesis of malvidin 3-O-galactoside, an anthocyanin conferring purple pigmentation.</text>
</comment>
<evidence type="ECO:0000256" key="2">
    <source>
        <dbReference type="ARBA" id="ARBA00004240"/>
    </source>
</evidence>
<dbReference type="GO" id="GO:0035251">
    <property type="term" value="F:UDP-glucosyltransferase activity"/>
    <property type="evidence" value="ECO:0007669"/>
    <property type="project" value="InterPro"/>
</dbReference>
<evidence type="ECO:0000256" key="6">
    <source>
        <dbReference type="ARBA" id="ARBA00022824"/>
    </source>
</evidence>
<dbReference type="EC" id="2.4.1.-" evidence="11"/>
<comment type="similarity">
    <text evidence="4 10">Belongs to the UDP-glycosyltransferase family.</text>
</comment>
<comment type="catalytic activity">
    <reaction evidence="8">
        <text>malvidin + UDP-alpha-D-galactose = malvidin 3-O-beta-D-galactoside + UDP + H(+)</text>
        <dbReference type="Rhea" id="RHEA:74131"/>
        <dbReference type="ChEBI" id="CHEBI:15378"/>
        <dbReference type="ChEBI" id="CHEBI:58223"/>
        <dbReference type="ChEBI" id="CHEBI:66914"/>
        <dbReference type="ChEBI" id="CHEBI:144781"/>
        <dbReference type="ChEBI" id="CHEBI:193100"/>
    </reaction>
    <physiologicalReaction direction="left-to-right" evidence="8">
        <dbReference type="Rhea" id="RHEA:74132"/>
    </physiologicalReaction>
</comment>
<evidence type="ECO:0000256" key="7">
    <source>
        <dbReference type="ARBA" id="ARBA00023242"/>
    </source>
</evidence>
<keyword evidence="7" id="KW-0539">Nucleus</keyword>
<evidence type="ECO:0000256" key="3">
    <source>
        <dbReference type="ARBA" id="ARBA00004935"/>
    </source>
</evidence>
<dbReference type="FunFam" id="3.40.50.2000:FF:000086">
    <property type="entry name" value="Glycosyltransferase"/>
    <property type="match status" value="1"/>
</dbReference>
<dbReference type="CDD" id="cd03784">
    <property type="entry name" value="GT1_Gtf-like"/>
    <property type="match status" value="1"/>
</dbReference>
<dbReference type="OMA" id="LHIQNHK"/>
<dbReference type="InterPro" id="IPR050481">
    <property type="entry name" value="UDP-glycosyltransf_plant"/>
</dbReference>
<dbReference type="STRING" id="4537.A0A0E0LM90"/>
<keyword evidence="6" id="KW-0256">Endoplasmic reticulum</keyword>
<dbReference type="InterPro" id="IPR035595">
    <property type="entry name" value="UDP_glycos_trans_CS"/>
</dbReference>
<dbReference type="GO" id="GO:0005783">
    <property type="term" value="C:endoplasmic reticulum"/>
    <property type="evidence" value="ECO:0007669"/>
    <property type="project" value="UniProtKB-SubCell"/>
</dbReference>
<keyword evidence="5 10" id="KW-0808">Transferase</keyword>
<dbReference type="Pfam" id="PF00201">
    <property type="entry name" value="UDPGT"/>
    <property type="match status" value="1"/>
</dbReference>
<dbReference type="PROSITE" id="PS00375">
    <property type="entry name" value="UDPGT"/>
    <property type="match status" value="1"/>
</dbReference>
<dbReference type="Gramene" id="OPUNC07G17690.1">
    <property type="protein sequence ID" value="OPUNC07G17690.1"/>
    <property type="gene ID" value="OPUNC07G17690"/>
</dbReference>
<evidence type="ECO:0000256" key="9">
    <source>
        <dbReference type="ARBA" id="ARBA00058579"/>
    </source>
</evidence>
<dbReference type="eggNOG" id="KOG1192">
    <property type="taxonomic scope" value="Eukaryota"/>
</dbReference>
<dbReference type="AlphaFoldDB" id="A0A0E0LM90"/>
<dbReference type="SUPFAM" id="SSF53756">
    <property type="entry name" value="UDP-Glycosyltransferase/glycogen phosphorylase"/>
    <property type="match status" value="1"/>
</dbReference>
<keyword evidence="10" id="KW-0328">Glycosyltransferase</keyword>
<reference evidence="12" key="2">
    <citation type="submission" date="2018-05" db="EMBL/GenBank/DDBJ databases">
        <title>OpunRS2 (Oryza punctata Reference Sequence Version 2).</title>
        <authorList>
            <person name="Zhang J."/>
            <person name="Kudrna D."/>
            <person name="Lee S."/>
            <person name="Talag J."/>
            <person name="Welchert J."/>
            <person name="Wing R.A."/>
        </authorList>
    </citation>
    <scope>NUCLEOTIDE SEQUENCE [LARGE SCALE GENOMIC DNA]</scope>
</reference>
<dbReference type="GO" id="GO:0005634">
    <property type="term" value="C:nucleus"/>
    <property type="evidence" value="ECO:0007669"/>
    <property type="project" value="UniProtKB-SubCell"/>
</dbReference>
<evidence type="ECO:0000256" key="5">
    <source>
        <dbReference type="ARBA" id="ARBA00022679"/>
    </source>
</evidence>
<dbReference type="EnsemblPlants" id="OPUNC07G17690.1">
    <property type="protein sequence ID" value="OPUNC07G17690.1"/>
    <property type="gene ID" value="OPUNC07G17690"/>
</dbReference>
<evidence type="ECO:0000313" key="12">
    <source>
        <dbReference type="EnsemblPlants" id="OPUNC07G17690.1"/>
    </source>
</evidence>
<dbReference type="InterPro" id="IPR002213">
    <property type="entry name" value="UDP_glucos_trans"/>
</dbReference>
<dbReference type="HOGENOM" id="CLU_001724_3_2_1"/>
<dbReference type="FunFam" id="3.40.50.2000:FF:000089">
    <property type="entry name" value="Glycosyltransferase"/>
    <property type="match status" value="1"/>
</dbReference>
<dbReference type="Proteomes" id="UP000026962">
    <property type="component" value="Chromosome 7"/>
</dbReference>
<reference evidence="12" key="1">
    <citation type="submission" date="2015-04" db="UniProtKB">
        <authorList>
            <consortium name="EnsemblPlants"/>
        </authorList>
    </citation>
    <scope>IDENTIFICATION</scope>
</reference>
<evidence type="ECO:0000313" key="13">
    <source>
        <dbReference type="Proteomes" id="UP000026962"/>
    </source>
</evidence>
<sequence length="492" mass="53034">MAGPGPTIVLLPAWGSGHFMSALEAGKRLLVAGGGAVSLTVLVMQAPTEIEASVVEAHVRREAASGLDITFRRLPAVEHPNGCEATEEFMSRYVERHARHVKAAIAALVSPVAAVVVDLFFTPLLDAAHELSLPAYVYFASTGAFLALMLRLPELRDDLTVGFAGLEGSVDVPGLPPVPPSYMPVCLVNKTVKNYDWFEYHGRRFTEAKGIIVNSSVELEGAVLAAIADGRCTPGERPVPAIHAIGPVIWFDTTTPPEQPHECVRWLDAQPPASVVFLCFGSIGYLDAEQVTEVAAGLERSGHRFLWVLRGAPAGGVRYPTDADLGELLPEGFMETTSVRGMVWPRWAPQKDILGHAAVGGFVTHCGWNSVLESLWFGVPMATWPLYGEQHLNAFEVVASMGVAVELRRRRTTTTVAKDGDEARSFVEAAEVERAVRRLMPQGGGSEEGRKAREKAAEMSAACRKAVEEGGSSHAALQRLVREIVAGHTRPE</sequence>
<evidence type="ECO:0000256" key="8">
    <source>
        <dbReference type="ARBA" id="ARBA00052232"/>
    </source>
</evidence>
<organism evidence="12">
    <name type="scientific">Oryza punctata</name>
    <name type="common">Red rice</name>
    <dbReference type="NCBI Taxonomy" id="4537"/>
    <lineage>
        <taxon>Eukaryota</taxon>
        <taxon>Viridiplantae</taxon>
        <taxon>Streptophyta</taxon>
        <taxon>Embryophyta</taxon>
        <taxon>Tracheophyta</taxon>
        <taxon>Spermatophyta</taxon>
        <taxon>Magnoliopsida</taxon>
        <taxon>Liliopsida</taxon>
        <taxon>Poales</taxon>
        <taxon>Poaceae</taxon>
        <taxon>BOP clade</taxon>
        <taxon>Oryzoideae</taxon>
        <taxon>Oryzeae</taxon>
        <taxon>Oryzinae</taxon>
        <taxon>Oryza</taxon>
    </lineage>
</organism>
<protein>
    <recommendedName>
        <fullName evidence="11">Glycosyltransferase</fullName>
        <ecNumber evidence="11">2.4.1.-</ecNumber>
    </recommendedName>
</protein>
<name>A0A0E0LM90_ORYPU</name>